<sequence>MPLAAAGRCVAAVSAGCPPPHVRGPMPGRCTSVIHGVILAGSPSPLSCCHRRRQHYVCTASCKPPTSCAP</sequence>
<evidence type="ECO:0000313" key="16">
    <source>
        <dbReference type="Proteomes" id="UP000488956"/>
    </source>
</evidence>
<dbReference type="EMBL" id="QXFY01004414">
    <property type="protein sequence ID" value="KAE9277663.1"/>
    <property type="molecule type" value="Genomic_DNA"/>
</dbReference>
<dbReference type="Proteomes" id="UP000441208">
    <property type="component" value="Unassembled WGS sequence"/>
</dbReference>
<evidence type="ECO:0000313" key="5">
    <source>
        <dbReference type="EMBL" id="KAE9199677.1"/>
    </source>
</evidence>
<evidence type="ECO:0000313" key="11">
    <source>
        <dbReference type="Proteomes" id="UP000440732"/>
    </source>
</evidence>
<name>A0A6A4D6K5_9STRA</name>
<dbReference type="Proteomes" id="UP000440732">
    <property type="component" value="Unassembled WGS sequence"/>
</dbReference>
<evidence type="ECO:0000313" key="6">
    <source>
        <dbReference type="EMBL" id="KAE9215820.1"/>
    </source>
</evidence>
<proteinExistence type="predicted"/>
<evidence type="ECO:0000313" key="12">
    <source>
        <dbReference type="Proteomes" id="UP000441208"/>
    </source>
</evidence>
<evidence type="ECO:0000313" key="10">
    <source>
        <dbReference type="Proteomes" id="UP000437068"/>
    </source>
</evidence>
<evidence type="ECO:0000313" key="1">
    <source>
        <dbReference type="EMBL" id="KAE8958346.1"/>
    </source>
</evidence>
<dbReference type="Proteomes" id="UP000486351">
    <property type="component" value="Unassembled WGS sequence"/>
</dbReference>
<evidence type="ECO:0000313" key="8">
    <source>
        <dbReference type="EMBL" id="KAE9302860.1"/>
    </source>
</evidence>
<protein>
    <submittedName>
        <fullName evidence="8">Uncharacterized protein</fullName>
    </submittedName>
</protein>
<dbReference type="Proteomes" id="UP000433483">
    <property type="component" value="Unassembled WGS sequence"/>
</dbReference>
<accession>A0A6A4D6K5</accession>
<keyword evidence="9" id="KW-1185">Reference proteome</keyword>
<organism evidence="8 10">
    <name type="scientific">Phytophthora fragariae</name>
    <dbReference type="NCBI Taxonomy" id="53985"/>
    <lineage>
        <taxon>Eukaryota</taxon>
        <taxon>Sar</taxon>
        <taxon>Stramenopiles</taxon>
        <taxon>Oomycota</taxon>
        <taxon>Peronosporomycetes</taxon>
        <taxon>Peronosporales</taxon>
        <taxon>Peronosporaceae</taxon>
        <taxon>Phytophthora</taxon>
    </lineage>
</organism>
<evidence type="ECO:0000313" key="2">
    <source>
        <dbReference type="EMBL" id="KAE9100304.1"/>
    </source>
</evidence>
<comment type="caution">
    <text evidence="8">The sequence shown here is derived from an EMBL/GenBank/DDBJ whole genome shotgun (WGS) entry which is preliminary data.</text>
</comment>
<dbReference type="EMBL" id="QXGA01000927">
    <property type="protein sequence ID" value="KAE9135332.1"/>
    <property type="molecule type" value="Genomic_DNA"/>
</dbReference>
<dbReference type="EMBL" id="QXGE01000831">
    <property type="protein sequence ID" value="KAE9302860.1"/>
    <property type="molecule type" value="Genomic_DNA"/>
</dbReference>
<gene>
    <name evidence="8" type="ORF">PF001_g13826</name>
    <name evidence="6" type="ORF">PF004_g14643</name>
    <name evidence="5" type="ORF">PF005_g15646</name>
    <name evidence="4" type="ORF">PF006_g14635</name>
    <name evidence="2" type="ORF">PF007_g15573</name>
    <name evidence="7" type="ORF">PF008_g28801</name>
    <name evidence="3" type="ORF">PF010_g14058</name>
    <name evidence="1" type="ORF">PF011_g30805</name>
</gene>
<dbReference type="AlphaFoldDB" id="A0A6A4D6K5"/>
<evidence type="ECO:0000313" key="3">
    <source>
        <dbReference type="EMBL" id="KAE9102580.1"/>
    </source>
</evidence>
<dbReference type="Proteomes" id="UP000488956">
    <property type="component" value="Unassembled WGS sequence"/>
</dbReference>
<dbReference type="Proteomes" id="UP000476176">
    <property type="component" value="Unassembled WGS sequence"/>
</dbReference>
<dbReference type="EMBL" id="QXFZ01000958">
    <property type="protein sequence ID" value="KAE9100304.1"/>
    <property type="molecule type" value="Genomic_DNA"/>
</dbReference>
<reference evidence="9 10" key="1">
    <citation type="submission" date="2018-08" db="EMBL/GenBank/DDBJ databases">
        <title>Genomic investigation of the strawberry pathogen Phytophthora fragariae indicates pathogenicity is determined by transcriptional variation in three key races.</title>
        <authorList>
            <person name="Adams T.M."/>
            <person name="Armitage A.D."/>
            <person name="Sobczyk M.K."/>
            <person name="Bates H.J."/>
            <person name="Dunwell J.M."/>
            <person name="Nellist C.F."/>
            <person name="Harrison R.J."/>
        </authorList>
    </citation>
    <scope>NUCLEOTIDE SEQUENCE [LARGE SCALE GENOMIC DNA]</scope>
    <source>
        <strain evidence="8 10">A4</strain>
        <strain evidence="6 14">BC-23</strain>
        <strain evidence="5 9">NOV-27</strain>
        <strain evidence="4 11">NOV-5</strain>
        <strain evidence="2 12">NOV-71</strain>
        <strain evidence="7 15">NOV-77</strain>
        <strain evidence="3 16">ONT-3</strain>
        <strain evidence="1 13">SCRP245</strain>
    </source>
</reference>
<dbReference type="EMBL" id="QXGC01000943">
    <property type="protein sequence ID" value="KAE9215820.1"/>
    <property type="molecule type" value="Genomic_DNA"/>
</dbReference>
<dbReference type="EMBL" id="QXFW01006833">
    <property type="protein sequence ID" value="KAE8958346.1"/>
    <property type="molecule type" value="Genomic_DNA"/>
</dbReference>
<evidence type="ECO:0000313" key="15">
    <source>
        <dbReference type="Proteomes" id="UP000486351"/>
    </source>
</evidence>
<dbReference type="EMBL" id="QXFX01000852">
    <property type="protein sequence ID" value="KAE9102580.1"/>
    <property type="molecule type" value="Genomic_DNA"/>
</dbReference>
<evidence type="ECO:0000313" key="13">
    <source>
        <dbReference type="Proteomes" id="UP000460718"/>
    </source>
</evidence>
<dbReference type="Proteomes" id="UP000437068">
    <property type="component" value="Unassembled WGS sequence"/>
</dbReference>
<evidence type="ECO:0000313" key="4">
    <source>
        <dbReference type="EMBL" id="KAE9135332.1"/>
    </source>
</evidence>
<dbReference type="EMBL" id="QXGB01000981">
    <property type="protein sequence ID" value="KAE9199677.1"/>
    <property type="molecule type" value="Genomic_DNA"/>
</dbReference>
<evidence type="ECO:0000313" key="9">
    <source>
        <dbReference type="Proteomes" id="UP000433483"/>
    </source>
</evidence>
<evidence type="ECO:0000313" key="14">
    <source>
        <dbReference type="Proteomes" id="UP000476176"/>
    </source>
</evidence>
<dbReference type="Proteomes" id="UP000460718">
    <property type="component" value="Unassembled WGS sequence"/>
</dbReference>
<evidence type="ECO:0000313" key="7">
    <source>
        <dbReference type="EMBL" id="KAE9277663.1"/>
    </source>
</evidence>